<feature type="domain" description="Bacterial bifunctional deaminase-reductase C-terminal" evidence="1">
    <location>
        <begin position="4"/>
        <end position="180"/>
    </location>
</feature>
<reference evidence="2 3" key="1">
    <citation type="submission" date="2014-05" db="EMBL/GenBank/DDBJ databases">
        <title>Cellulosimicrobium funkei U11 genome.</title>
        <authorList>
            <person name="Hu C."/>
            <person name="Gong Y."/>
            <person name="Wan W."/>
            <person name="Jiang M."/>
        </authorList>
    </citation>
    <scope>NUCLEOTIDE SEQUENCE [LARGE SCALE GENOMIC DNA]</scope>
    <source>
        <strain evidence="2 3">U11</strain>
    </source>
</reference>
<dbReference type="InterPro" id="IPR050765">
    <property type="entry name" value="Riboflavin_Biosynth_HTPR"/>
</dbReference>
<dbReference type="Proteomes" id="UP000035265">
    <property type="component" value="Unassembled WGS sequence"/>
</dbReference>
<dbReference type="PANTHER" id="PTHR38011:SF12">
    <property type="entry name" value="BIFUNCTIONAL DEAMINASE-REDUCTASE DOMAIN PROTEIN"/>
    <property type="match status" value="1"/>
</dbReference>
<comment type="caution">
    <text evidence="2">The sequence shown here is derived from an EMBL/GenBank/DDBJ whole genome shotgun (WGS) entry which is preliminary data.</text>
</comment>
<evidence type="ECO:0000313" key="2">
    <source>
        <dbReference type="EMBL" id="KLN35340.1"/>
    </source>
</evidence>
<evidence type="ECO:0000313" key="3">
    <source>
        <dbReference type="Proteomes" id="UP000035265"/>
    </source>
</evidence>
<dbReference type="STRING" id="264251.FB00_07925"/>
<dbReference type="EMBL" id="JNBQ01000005">
    <property type="protein sequence ID" value="KLN35340.1"/>
    <property type="molecule type" value="Genomic_DNA"/>
</dbReference>
<dbReference type="SUPFAM" id="SSF53597">
    <property type="entry name" value="Dihydrofolate reductase-like"/>
    <property type="match status" value="1"/>
</dbReference>
<dbReference type="GO" id="GO:0009231">
    <property type="term" value="P:riboflavin biosynthetic process"/>
    <property type="evidence" value="ECO:0007669"/>
    <property type="project" value="InterPro"/>
</dbReference>
<dbReference type="PANTHER" id="PTHR38011">
    <property type="entry name" value="DIHYDROFOLATE REDUCTASE FAMILY PROTEIN (AFU_ORTHOLOGUE AFUA_8G06820)"/>
    <property type="match status" value="1"/>
</dbReference>
<dbReference type="AlphaFoldDB" id="A0A0H2KP92"/>
<dbReference type="RefSeq" id="WP_047232310.1">
    <property type="nucleotide sequence ID" value="NZ_JNBQ01000005.1"/>
</dbReference>
<dbReference type="Gene3D" id="3.40.430.10">
    <property type="entry name" value="Dihydrofolate Reductase, subunit A"/>
    <property type="match status" value="1"/>
</dbReference>
<organism evidence="2 3">
    <name type="scientific">Cellulosimicrobium funkei</name>
    <dbReference type="NCBI Taxonomy" id="264251"/>
    <lineage>
        <taxon>Bacteria</taxon>
        <taxon>Bacillati</taxon>
        <taxon>Actinomycetota</taxon>
        <taxon>Actinomycetes</taxon>
        <taxon>Micrococcales</taxon>
        <taxon>Promicromonosporaceae</taxon>
        <taxon>Cellulosimicrobium</taxon>
    </lineage>
</organism>
<dbReference type="PATRIC" id="fig|264251.5.peg.1613"/>
<sequence>MGNVTCDVAVSVDGFSSRPDQTLEHPFGEGVDLHRWMTETADENAAEMEAIVAAGAFVMGRNMFTPGRGEWDLGWRGWWGPEPPYHGPVFVLTHHPREPLVMEGGTTFFFVTDGIESAVAQAREAAGDRDVSIAGGAATINQALAAGLLDELRLHVVPQALGHGDRVLDGVPPLAFETVAVRAASLVTHVTYRVLGPLG</sequence>
<dbReference type="InterPro" id="IPR002734">
    <property type="entry name" value="RibDG_C"/>
</dbReference>
<gene>
    <name evidence="2" type="ORF">FB00_07925</name>
</gene>
<accession>A0A0H2KP92</accession>
<keyword evidence="3" id="KW-1185">Reference proteome</keyword>
<protein>
    <recommendedName>
        <fullName evidence="1">Bacterial bifunctional deaminase-reductase C-terminal domain-containing protein</fullName>
    </recommendedName>
</protein>
<evidence type="ECO:0000259" key="1">
    <source>
        <dbReference type="Pfam" id="PF01872"/>
    </source>
</evidence>
<name>A0A0H2KP92_9MICO</name>
<proteinExistence type="predicted"/>
<dbReference type="InterPro" id="IPR024072">
    <property type="entry name" value="DHFR-like_dom_sf"/>
</dbReference>
<dbReference type="Pfam" id="PF01872">
    <property type="entry name" value="RibD_C"/>
    <property type="match status" value="1"/>
</dbReference>
<dbReference type="GO" id="GO:0008703">
    <property type="term" value="F:5-amino-6-(5-phosphoribosylamino)uracil reductase activity"/>
    <property type="evidence" value="ECO:0007669"/>
    <property type="project" value="InterPro"/>
</dbReference>